<keyword evidence="2" id="KW-1185">Reference proteome</keyword>
<name>A0A2U1KRP8_ARTAN</name>
<protein>
    <submittedName>
        <fullName evidence="1">Uncharacterized protein</fullName>
    </submittedName>
</protein>
<reference evidence="1 2" key="1">
    <citation type="journal article" date="2018" name="Mol. Plant">
        <title>The genome of Artemisia annua provides insight into the evolution of Asteraceae family and artemisinin biosynthesis.</title>
        <authorList>
            <person name="Shen Q."/>
            <person name="Zhang L."/>
            <person name="Liao Z."/>
            <person name="Wang S."/>
            <person name="Yan T."/>
            <person name="Shi P."/>
            <person name="Liu M."/>
            <person name="Fu X."/>
            <person name="Pan Q."/>
            <person name="Wang Y."/>
            <person name="Lv Z."/>
            <person name="Lu X."/>
            <person name="Zhang F."/>
            <person name="Jiang W."/>
            <person name="Ma Y."/>
            <person name="Chen M."/>
            <person name="Hao X."/>
            <person name="Li L."/>
            <person name="Tang Y."/>
            <person name="Lv G."/>
            <person name="Zhou Y."/>
            <person name="Sun X."/>
            <person name="Brodelius P.E."/>
            <person name="Rose J.K.C."/>
            <person name="Tang K."/>
        </authorList>
    </citation>
    <scope>NUCLEOTIDE SEQUENCE [LARGE SCALE GENOMIC DNA]</scope>
    <source>
        <strain evidence="2">cv. Huhao1</strain>
        <tissue evidence="1">Leaf</tissue>
    </source>
</reference>
<dbReference type="PANTHER" id="PTHR47262">
    <property type="entry name" value="OS02G0132600 PROTEIN"/>
    <property type="match status" value="1"/>
</dbReference>
<gene>
    <name evidence="1" type="ORF">CTI12_AA526180</name>
</gene>
<accession>A0A2U1KRP8</accession>
<dbReference type="Proteomes" id="UP000245207">
    <property type="component" value="Unassembled WGS sequence"/>
</dbReference>
<dbReference type="AlphaFoldDB" id="A0A2U1KRP8"/>
<evidence type="ECO:0000313" key="1">
    <source>
        <dbReference type="EMBL" id="PWA39420.1"/>
    </source>
</evidence>
<comment type="caution">
    <text evidence="1">The sequence shown here is derived from an EMBL/GenBank/DDBJ whole genome shotgun (WGS) entry which is preliminary data.</text>
</comment>
<proteinExistence type="predicted"/>
<dbReference type="STRING" id="35608.A0A2U1KRP8"/>
<dbReference type="PANTHER" id="PTHR47262:SF1">
    <property type="entry name" value="OS02G0132600 PROTEIN"/>
    <property type="match status" value="1"/>
</dbReference>
<dbReference type="EMBL" id="PKPP01014653">
    <property type="protein sequence ID" value="PWA39420.1"/>
    <property type="molecule type" value="Genomic_DNA"/>
</dbReference>
<organism evidence="1 2">
    <name type="scientific">Artemisia annua</name>
    <name type="common">Sweet wormwood</name>
    <dbReference type="NCBI Taxonomy" id="35608"/>
    <lineage>
        <taxon>Eukaryota</taxon>
        <taxon>Viridiplantae</taxon>
        <taxon>Streptophyta</taxon>
        <taxon>Embryophyta</taxon>
        <taxon>Tracheophyta</taxon>
        <taxon>Spermatophyta</taxon>
        <taxon>Magnoliopsida</taxon>
        <taxon>eudicotyledons</taxon>
        <taxon>Gunneridae</taxon>
        <taxon>Pentapetalae</taxon>
        <taxon>asterids</taxon>
        <taxon>campanulids</taxon>
        <taxon>Asterales</taxon>
        <taxon>Asteraceae</taxon>
        <taxon>Asteroideae</taxon>
        <taxon>Anthemideae</taxon>
        <taxon>Artemisiinae</taxon>
        <taxon>Artemisia</taxon>
    </lineage>
</organism>
<dbReference type="OrthoDB" id="767661at2759"/>
<sequence length="268" mass="31238">MSTKRQRHPFTMQVLRNLDIEIGVKELNTILNCCIEDARKLKYFASLRKRGFEIGEETYGPFLMFLIDMEMVEEFHYICVKIKRDNPESLSRLAYYEMLLWIKVGDEDMIQQLIANTDGSDESTFNESYLAALCKGDRQEEVLMLLERIDIKKLSSKEDMEIIYKSLGRFLLESHAKKFIPELKNIGWQHQHLLKLICIYAMSIPNIQRIEDIVIKVKNLQAELKVASSSVPLEKLIKSYRDSLKDVSGSSVFEDRLRGKELVRSHIP</sequence>
<evidence type="ECO:0000313" key="2">
    <source>
        <dbReference type="Proteomes" id="UP000245207"/>
    </source>
</evidence>